<evidence type="ECO:0000256" key="1">
    <source>
        <dbReference type="ARBA" id="ARBA00004477"/>
    </source>
</evidence>
<feature type="transmembrane region" description="Helical" evidence="9">
    <location>
        <begin position="24"/>
        <end position="43"/>
    </location>
</feature>
<gene>
    <name evidence="10" type="ORF">SISNIDRAFT_552818</name>
</gene>
<dbReference type="PANTHER" id="PTHR13202:SF0">
    <property type="entry name" value="SIGNAL PEPTIDASE COMPLEX SUBUNIT 1"/>
    <property type="match status" value="1"/>
</dbReference>
<keyword evidence="5" id="KW-0256">Endoplasmic reticulum</keyword>
<dbReference type="STRING" id="1314777.A0A164NWL5"/>
<dbReference type="AlphaFoldDB" id="A0A164NWL5"/>
<evidence type="ECO:0000256" key="6">
    <source>
        <dbReference type="ARBA" id="ARBA00022989"/>
    </source>
</evidence>
<evidence type="ECO:0000256" key="5">
    <source>
        <dbReference type="ARBA" id="ARBA00022824"/>
    </source>
</evidence>
<comment type="similarity">
    <text evidence="2">Belongs to the SPCS1 family.</text>
</comment>
<keyword evidence="4 9" id="KW-0812">Transmembrane</keyword>
<dbReference type="PANTHER" id="PTHR13202">
    <property type="entry name" value="MICROSOMAL SIGNAL PEPTIDASE 12 KDA SUBUNIT"/>
    <property type="match status" value="1"/>
</dbReference>
<dbReference type="GO" id="GO:0045047">
    <property type="term" value="P:protein targeting to ER"/>
    <property type="evidence" value="ECO:0007669"/>
    <property type="project" value="TreeGrafter"/>
</dbReference>
<reference evidence="10 11" key="1">
    <citation type="journal article" date="2016" name="Mol. Biol. Evol.">
        <title>Comparative Genomics of Early-Diverging Mushroom-Forming Fungi Provides Insights into the Origins of Lignocellulose Decay Capabilities.</title>
        <authorList>
            <person name="Nagy L.G."/>
            <person name="Riley R."/>
            <person name="Tritt A."/>
            <person name="Adam C."/>
            <person name="Daum C."/>
            <person name="Floudas D."/>
            <person name="Sun H."/>
            <person name="Yadav J.S."/>
            <person name="Pangilinan J."/>
            <person name="Larsson K.H."/>
            <person name="Matsuura K."/>
            <person name="Barry K."/>
            <person name="Labutti K."/>
            <person name="Kuo R."/>
            <person name="Ohm R.A."/>
            <person name="Bhattacharya S.S."/>
            <person name="Shirouzu T."/>
            <person name="Yoshinaga Y."/>
            <person name="Martin F.M."/>
            <person name="Grigoriev I.V."/>
            <person name="Hibbett D.S."/>
        </authorList>
    </citation>
    <scope>NUCLEOTIDE SEQUENCE [LARGE SCALE GENOMIC DNA]</scope>
    <source>
        <strain evidence="10 11">HHB9708</strain>
    </source>
</reference>
<dbReference type="Proteomes" id="UP000076722">
    <property type="component" value="Unassembled WGS sequence"/>
</dbReference>
<evidence type="ECO:0000256" key="3">
    <source>
        <dbReference type="ARBA" id="ARBA00017059"/>
    </source>
</evidence>
<sequence>MNAELQRLLDGKIDFEGQKLATTIMNYIIIASTIIAFFAGWALQSLTVTFGIVGLSTLATGLIVGLPWPFFNKHPVPWLPASSKTKTS</sequence>
<evidence type="ECO:0000256" key="2">
    <source>
        <dbReference type="ARBA" id="ARBA00005245"/>
    </source>
</evidence>
<keyword evidence="6 9" id="KW-1133">Transmembrane helix</keyword>
<protein>
    <recommendedName>
        <fullName evidence="3">Signal peptidase complex subunit 1</fullName>
    </recommendedName>
</protein>
<proteinExistence type="inferred from homology"/>
<keyword evidence="11" id="KW-1185">Reference proteome</keyword>
<evidence type="ECO:0000256" key="7">
    <source>
        <dbReference type="ARBA" id="ARBA00023136"/>
    </source>
</evidence>
<dbReference type="GO" id="GO:0005787">
    <property type="term" value="C:signal peptidase complex"/>
    <property type="evidence" value="ECO:0007669"/>
    <property type="project" value="InterPro"/>
</dbReference>
<dbReference type="OrthoDB" id="263893at2759"/>
<dbReference type="GO" id="GO:0006465">
    <property type="term" value="P:signal peptide processing"/>
    <property type="evidence" value="ECO:0007669"/>
    <property type="project" value="InterPro"/>
</dbReference>
<evidence type="ECO:0000256" key="9">
    <source>
        <dbReference type="SAM" id="Phobius"/>
    </source>
</evidence>
<evidence type="ECO:0000256" key="8">
    <source>
        <dbReference type="ARBA" id="ARBA00045204"/>
    </source>
</evidence>
<keyword evidence="7 9" id="KW-0472">Membrane</keyword>
<evidence type="ECO:0000256" key="4">
    <source>
        <dbReference type="ARBA" id="ARBA00022692"/>
    </source>
</evidence>
<evidence type="ECO:0000313" key="10">
    <source>
        <dbReference type="EMBL" id="KZS88114.1"/>
    </source>
</evidence>
<name>A0A164NWL5_9AGAM</name>
<feature type="transmembrane region" description="Helical" evidence="9">
    <location>
        <begin position="50"/>
        <end position="71"/>
    </location>
</feature>
<comment type="function">
    <text evidence="8">Component of the signal peptidase complex (SPC) which catalyzes the cleavage of N-terminal signal sequences from nascent proteins as they are translocated into the lumen of the endoplasmic reticulum. Dispensable for SPC enzymatic activity.</text>
</comment>
<dbReference type="EMBL" id="KV419440">
    <property type="protein sequence ID" value="KZS88114.1"/>
    <property type="molecule type" value="Genomic_DNA"/>
</dbReference>
<dbReference type="InterPro" id="IPR009542">
    <property type="entry name" value="Spc1/SPCS1"/>
</dbReference>
<comment type="subcellular location">
    <subcellularLocation>
        <location evidence="1">Endoplasmic reticulum membrane</location>
        <topology evidence="1">Multi-pass membrane protein</topology>
    </subcellularLocation>
</comment>
<accession>A0A164NWL5</accession>
<evidence type="ECO:0000313" key="11">
    <source>
        <dbReference type="Proteomes" id="UP000076722"/>
    </source>
</evidence>
<organism evidence="10 11">
    <name type="scientific">Sistotremastrum niveocremeum HHB9708</name>
    <dbReference type="NCBI Taxonomy" id="1314777"/>
    <lineage>
        <taxon>Eukaryota</taxon>
        <taxon>Fungi</taxon>
        <taxon>Dikarya</taxon>
        <taxon>Basidiomycota</taxon>
        <taxon>Agaricomycotina</taxon>
        <taxon>Agaricomycetes</taxon>
        <taxon>Sistotremastrales</taxon>
        <taxon>Sistotremastraceae</taxon>
        <taxon>Sertulicium</taxon>
        <taxon>Sertulicium niveocremeum</taxon>
    </lineage>
</organism>
<dbReference type="Pfam" id="PF06645">
    <property type="entry name" value="SPC12"/>
    <property type="match status" value="1"/>
</dbReference>